<dbReference type="SMART" id="SM00873">
    <property type="entry name" value="B3_4"/>
    <property type="match status" value="1"/>
</dbReference>
<protein>
    <recommendedName>
        <fullName evidence="1">B3/B4 tRNA-binding domain-containing protein</fullName>
    </recommendedName>
</protein>
<proteinExistence type="predicted"/>
<dbReference type="RefSeq" id="WP_126305644.1">
    <property type="nucleotide sequence ID" value="NZ_DAINIT010000018.1"/>
</dbReference>
<reference evidence="2 3" key="1">
    <citation type="journal article" date="2018" name="Int. J. Syst. Evol. Microbiol.">
        <title>Methylomusa anaerophila gen. nov., sp. nov., an anaerobic methanol-utilizing bacterium isolated from a microbial fuel cell.</title>
        <authorList>
            <person name="Amano N."/>
            <person name="Yamamuro A."/>
            <person name="Miyahara M."/>
            <person name="Kouzuma A."/>
            <person name="Abe T."/>
            <person name="Watanabe K."/>
        </authorList>
    </citation>
    <scope>NUCLEOTIDE SEQUENCE [LARGE SCALE GENOMIC DNA]</scope>
    <source>
        <strain evidence="2 3">MMFC1</strain>
    </source>
</reference>
<dbReference type="KEGG" id="mana:MAMMFC1_00139"/>
<dbReference type="SUPFAM" id="SSF56037">
    <property type="entry name" value="PheT/TilS domain"/>
    <property type="match status" value="1"/>
</dbReference>
<feature type="domain" description="B3/B4 tRNA-binding" evidence="1">
    <location>
        <begin position="66"/>
        <end position="213"/>
    </location>
</feature>
<dbReference type="Gene3D" id="3.50.40.10">
    <property type="entry name" value="Phenylalanyl-trna Synthetase, Chain B, domain 3"/>
    <property type="match status" value="1"/>
</dbReference>
<keyword evidence="3" id="KW-1185">Reference proteome</keyword>
<name>A0A348AEK8_9FIRM</name>
<dbReference type="GO" id="GO:0003723">
    <property type="term" value="F:RNA binding"/>
    <property type="evidence" value="ECO:0007669"/>
    <property type="project" value="InterPro"/>
</dbReference>
<evidence type="ECO:0000313" key="3">
    <source>
        <dbReference type="Proteomes" id="UP000276437"/>
    </source>
</evidence>
<dbReference type="GO" id="GO:0004826">
    <property type="term" value="F:phenylalanine-tRNA ligase activity"/>
    <property type="evidence" value="ECO:0007669"/>
    <property type="project" value="InterPro"/>
</dbReference>
<dbReference type="Proteomes" id="UP000276437">
    <property type="component" value="Chromosome"/>
</dbReference>
<sequence length="224" mass="25190">MLHATEMWKETYPEASVGCMVLRNVLNPGQSEVSEVLESSKRELESELRTRFSSREELSRHTPIKAYSDYYKRYTKTYHVLQQLESVIFKGKGIPRVAGLVEAMFMAELKNCLLTAGHDYDALKLPLKLDVAAGEEKYILINQKEQIVKPGDMMIADTDGIISSIIHGPDLRTRIVPGTQKAVFIVYAPPGISHGLVINHLSDIHSYVKLVAPDAEMELQKVYS</sequence>
<gene>
    <name evidence="2" type="ORF">MAMMFC1_00139</name>
</gene>
<organism evidence="2 3">
    <name type="scientific">Methylomusa anaerophila</name>
    <dbReference type="NCBI Taxonomy" id="1930071"/>
    <lineage>
        <taxon>Bacteria</taxon>
        <taxon>Bacillati</taxon>
        <taxon>Bacillota</taxon>
        <taxon>Negativicutes</taxon>
        <taxon>Selenomonadales</taxon>
        <taxon>Sporomusaceae</taxon>
        <taxon>Methylomusa</taxon>
    </lineage>
</organism>
<dbReference type="InterPro" id="IPR005146">
    <property type="entry name" value="B3/B4_tRNA-bd"/>
</dbReference>
<evidence type="ECO:0000313" key="2">
    <source>
        <dbReference type="EMBL" id="BBB89506.1"/>
    </source>
</evidence>
<dbReference type="EMBL" id="AP018449">
    <property type="protein sequence ID" value="BBB89506.1"/>
    <property type="molecule type" value="Genomic_DNA"/>
</dbReference>
<evidence type="ECO:0000259" key="1">
    <source>
        <dbReference type="SMART" id="SM00873"/>
    </source>
</evidence>
<dbReference type="OrthoDB" id="1550991at2"/>
<accession>A0A348AEK8</accession>
<dbReference type="AlphaFoldDB" id="A0A348AEK8"/>
<dbReference type="InterPro" id="IPR020825">
    <property type="entry name" value="Phe-tRNA_synthase-like_B3/B4"/>
</dbReference>